<evidence type="ECO:0000256" key="5">
    <source>
        <dbReference type="ARBA" id="ARBA00023002"/>
    </source>
</evidence>
<dbReference type="Gene3D" id="3.40.830.10">
    <property type="entry name" value="LigB-like"/>
    <property type="match status" value="1"/>
</dbReference>
<evidence type="ECO:0000256" key="4">
    <source>
        <dbReference type="ARBA" id="ARBA00022833"/>
    </source>
</evidence>
<dbReference type="PIRSF" id="PIRSF006157">
    <property type="entry name" value="Doxgns_DODA"/>
    <property type="match status" value="1"/>
</dbReference>
<proteinExistence type="inferred from homology"/>
<dbReference type="GO" id="GO:0008270">
    <property type="term" value="F:zinc ion binding"/>
    <property type="evidence" value="ECO:0007669"/>
    <property type="project" value="InterPro"/>
</dbReference>
<keyword evidence="3" id="KW-0479">Metal-binding</keyword>
<evidence type="ECO:0000256" key="2">
    <source>
        <dbReference type="ARBA" id="ARBA00007581"/>
    </source>
</evidence>
<dbReference type="GO" id="GO:0008198">
    <property type="term" value="F:ferrous iron binding"/>
    <property type="evidence" value="ECO:0007669"/>
    <property type="project" value="InterPro"/>
</dbReference>
<dbReference type="STRING" id="1765967.BW247_01060"/>
<comment type="cofactor">
    <cofactor evidence="1">
        <name>Zn(2+)</name>
        <dbReference type="ChEBI" id="CHEBI:29105"/>
    </cofactor>
</comment>
<evidence type="ECO:0000313" key="8">
    <source>
        <dbReference type="Proteomes" id="UP000243807"/>
    </source>
</evidence>
<dbReference type="Pfam" id="PF02900">
    <property type="entry name" value="LigB"/>
    <property type="match status" value="1"/>
</dbReference>
<dbReference type="PANTHER" id="PTHR30096">
    <property type="entry name" value="4,5-DOPA DIOXYGENASE EXTRADIOL-LIKE PROTEIN"/>
    <property type="match status" value="1"/>
</dbReference>
<evidence type="ECO:0000313" key="7">
    <source>
        <dbReference type="EMBL" id="APZ44465.1"/>
    </source>
</evidence>
<evidence type="ECO:0000259" key="6">
    <source>
        <dbReference type="Pfam" id="PF02900"/>
    </source>
</evidence>
<dbReference type="CDD" id="cd07363">
    <property type="entry name" value="45_DOPA_Dioxygenase"/>
    <property type="match status" value="1"/>
</dbReference>
<dbReference type="InterPro" id="IPR004183">
    <property type="entry name" value="Xdiol_dOase_suB"/>
</dbReference>
<dbReference type="OrthoDB" id="9790889at2"/>
<name>A0A1P8UKY1_9GAMM</name>
<sequence>MISTAARMPTLYIPHGGGPCFFMDVPPGMPADLWDHMAAYLRGIGPSLAAPPTAVLVISAHWEAPRPTVSTAAQPDLLFDYYGFPEQTYHLTYPAVGSPALAAQVRELLTAAGIASDQDAERGLDHGVFVPFKLIFPEADVPIVAMSLQRGLDPAAHLAIGRALVPLREAGVLIVGSGMSFHNLRTLFSDDGTSDAQASAFDTWLTDAVTAAAPARDRALTDWRNAPGASASHPREEHLLPLMVAAGAAANDSGERVYSDRLMGKALSGFRFG</sequence>
<dbReference type="RefSeq" id="WP_076838207.1">
    <property type="nucleotide sequence ID" value="NZ_CP019434.1"/>
</dbReference>
<dbReference type="PANTHER" id="PTHR30096:SF0">
    <property type="entry name" value="4,5-DOPA DIOXYGENASE EXTRADIOL-LIKE PROTEIN"/>
    <property type="match status" value="1"/>
</dbReference>
<keyword evidence="7" id="KW-0223">Dioxygenase</keyword>
<keyword evidence="4" id="KW-0862">Zinc</keyword>
<evidence type="ECO:0000256" key="3">
    <source>
        <dbReference type="ARBA" id="ARBA00022723"/>
    </source>
</evidence>
<accession>A0A1P8UKY1</accession>
<keyword evidence="8" id="KW-1185">Reference proteome</keyword>
<evidence type="ECO:0000256" key="1">
    <source>
        <dbReference type="ARBA" id="ARBA00001947"/>
    </source>
</evidence>
<organism evidence="7 8">
    <name type="scientific">Acidihalobacter ferrooxydans</name>
    <dbReference type="NCBI Taxonomy" id="1765967"/>
    <lineage>
        <taxon>Bacteria</taxon>
        <taxon>Pseudomonadati</taxon>
        <taxon>Pseudomonadota</taxon>
        <taxon>Gammaproteobacteria</taxon>
        <taxon>Chromatiales</taxon>
        <taxon>Ectothiorhodospiraceae</taxon>
        <taxon>Acidihalobacter</taxon>
    </lineage>
</organism>
<dbReference type="GO" id="GO:0016702">
    <property type="term" value="F:oxidoreductase activity, acting on single donors with incorporation of molecular oxygen, incorporation of two atoms of oxygen"/>
    <property type="evidence" value="ECO:0007669"/>
    <property type="project" value="UniProtKB-ARBA"/>
</dbReference>
<dbReference type="KEGG" id="afy:BW247_01060"/>
<dbReference type="InterPro" id="IPR014436">
    <property type="entry name" value="Extradiol_dOase_DODA"/>
</dbReference>
<reference evidence="7 8" key="1">
    <citation type="submission" date="2017-01" db="EMBL/GenBank/DDBJ databases">
        <title>Draft sequence of Acidihalobacter ferrooxidans strain DSM 14175 (strain V8).</title>
        <authorList>
            <person name="Khaleque H.N."/>
            <person name="Ramsay J.P."/>
            <person name="Murphy R.J.T."/>
            <person name="Kaksonen A.H."/>
            <person name="Boxall N.J."/>
            <person name="Watkin E.L.J."/>
        </authorList>
    </citation>
    <scope>NUCLEOTIDE SEQUENCE [LARGE SCALE GENOMIC DNA]</scope>
    <source>
        <strain evidence="7 8">V8</strain>
    </source>
</reference>
<dbReference type="AlphaFoldDB" id="A0A1P8UKY1"/>
<dbReference type="Proteomes" id="UP000243807">
    <property type="component" value="Chromosome"/>
</dbReference>
<feature type="domain" description="Extradiol ring-cleavage dioxygenase class III enzyme subunit B" evidence="6">
    <location>
        <begin position="10"/>
        <end position="258"/>
    </location>
</feature>
<comment type="similarity">
    <text evidence="2">Belongs to the DODA-type extradiol aromatic ring-opening dioxygenase family.</text>
</comment>
<gene>
    <name evidence="7" type="ORF">BW247_01060</name>
</gene>
<dbReference type="EMBL" id="CP019434">
    <property type="protein sequence ID" value="APZ44465.1"/>
    <property type="molecule type" value="Genomic_DNA"/>
</dbReference>
<keyword evidence="5" id="KW-0560">Oxidoreductase</keyword>
<protein>
    <submittedName>
        <fullName evidence="7">Dioxygenase</fullName>
    </submittedName>
</protein>
<dbReference type="SUPFAM" id="SSF53213">
    <property type="entry name" value="LigB-like"/>
    <property type="match status" value="1"/>
</dbReference>